<accession>A0A7Y5APV8</accession>
<proteinExistence type="inferred from homology"/>
<keyword evidence="4 9" id="KW-0546">Nucleotide metabolism</keyword>
<organism evidence="10 11">
    <name type="scientific">Rheinheimera lutimaris</name>
    <dbReference type="NCBI Taxonomy" id="2740584"/>
    <lineage>
        <taxon>Bacteria</taxon>
        <taxon>Pseudomonadati</taxon>
        <taxon>Pseudomonadota</taxon>
        <taxon>Gammaproteobacteria</taxon>
        <taxon>Chromatiales</taxon>
        <taxon>Chromatiaceae</taxon>
        <taxon>Rheinheimera</taxon>
    </lineage>
</organism>
<name>A0A7Y5APV8_9GAMM</name>
<dbReference type="EC" id="3.6.1.-" evidence="9"/>
<evidence type="ECO:0000256" key="6">
    <source>
        <dbReference type="ARBA" id="ARBA00053369"/>
    </source>
</evidence>
<comment type="similarity">
    <text evidence="7 9">Belongs to the Maf family. YceF subfamily.</text>
</comment>
<evidence type="ECO:0000313" key="10">
    <source>
        <dbReference type="EMBL" id="NRQ41870.1"/>
    </source>
</evidence>
<protein>
    <recommendedName>
        <fullName evidence="8 9">7-methyl-GTP pyrophosphatase</fullName>
        <shortName evidence="9">m(7)GTP pyrophosphatase</shortName>
        <ecNumber evidence="9">3.6.1.-</ecNumber>
    </recommendedName>
</protein>
<sequence>MPALYLASTSKYRQQLLAKLTTRFHTARPEVDETSLANESAEQLVRRLAIAKAQAIAAGLNAGLVIGSDQVALFNNDIIGKPHSAENALAQLRRFSGNTVTFLTGLALVNAQSGNIQVIVEPFNVSFRSLTDAEIMAYIDKEQPLDCAGSFKSEGLGISLFSKLNGDDPNSLIGLPLIRLNQMLLNEGVNVLFLDEHKGGSGLL</sequence>
<evidence type="ECO:0000256" key="3">
    <source>
        <dbReference type="ARBA" id="ARBA00022801"/>
    </source>
</evidence>
<dbReference type="PANTHER" id="PTHR43213:SF10">
    <property type="entry name" value="7-METHYL-GTP PYROPHOSPHATASE"/>
    <property type="match status" value="1"/>
</dbReference>
<comment type="caution">
    <text evidence="10">The sequence shown here is derived from an EMBL/GenBank/DDBJ whole genome shotgun (WGS) entry which is preliminary data.</text>
</comment>
<evidence type="ECO:0000313" key="11">
    <source>
        <dbReference type="Proteomes" id="UP000523161"/>
    </source>
</evidence>
<evidence type="ECO:0000256" key="5">
    <source>
        <dbReference type="ARBA" id="ARBA00050213"/>
    </source>
</evidence>
<reference evidence="10 11" key="1">
    <citation type="submission" date="2020-06" db="EMBL/GenBank/DDBJ databases">
        <title>Rheinheimera sp. nov., a marine bacterium isolated from coastal.</title>
        <authorList>
            <person name="Yu Q."/>
            <person name="Qi Y."/>
            <person name="Pu J."/>
        </authorList>
    </citation>
    <scope>NUCLEOTIDE SEQUENCE [LARGE SCALE GENOMIC DNA]</scope>
    <source>
        <strain evidence="10 11">YQF-2</strain>
    </source>
</reference>
<dbReference type="GO" id="GO:0009117">
    <property type="term" value="P:nucleotide metabolic process"/>
    <property type="evidence" value="ECO:0007669"/>
    <property type="project" value="UniProtKB-KW"/>
</dbReference>
<feature type="site" description="Important for substrate specificity" evidence="9">
    <location>
        <position position="70"/>
    </location>
</feature>
<dbReference type="SUPFAM" id="SSF52972">
    <property type="entry name" value="ITPase-like"/>
    <property type="match status" value="1"/>
</dbReference>
<dbReference type="AlphaFoldDB" id="A0A7Y5APV8"/>
<dbReference type="Proteomes" id="UP000523161">
    <property type="component" value="Unassembled WGS sequence"/>
</dbReference>
<dbReference type="InterPro" id="IPR029001">
    <property type="entry name" value="ITPase-like_fam"/>
</dbReference>
<evidence type="ECO:0000256" key="9">
    <source>
        <dbReference type="HAMAP-Rule" id="MF_00528"/>
    </source>
</evidence>
<dbReference type="InterPro" id="IPR003697">
    <property type="entry name" value="Maf-like"/>
</dbReference>
<keyword evidence="11" id="KW-1185">Reference proteome</keyword>
<gene>
    <name evidence="10" type="primary">maf</name>
    <name evidence="10" type="ORF">HRH59_04690</name>
</gene>
<dbReference type="CDD" id="cd00555">
    <property type="entry name" value="Maf"/>
    <property type="match status" value="1"/>
</dbReference>
<comment type="catalytic activity">
    <reaction evidence="5 9">
        <text>N(7)-methyl-GTP + H2O = N(7)-methyl-GMP + diphosphate + H(+)</text>
        <dbReference type="Rhea" id="RHEA:58744"/>
        <dbReference type="ChEBI" id="CHEBI:15377"/>
        <dbReference type="ChEBI" id="CHEBI:15378"/>
        <dbReference type="ChEBI" id="CHEBI:33019"/>
        <dbReference type="ChEBI" id="CHEBI:58285"/>
        <dbReference type="ChEBI" id="CHEBI:87133"/>
    </reaction>
</comment>
<keyword evidence="2 9" id="KW-0963">Cytoplasm</keyword>
<evidence type="ECO:0000256" key="4">
    <source>
        <dbReference type="ARBA" id="ARBA00023080"/>
    </source>
</evidence>
<dbReference type="GO" id="GO:0047429">
    <property type="term" value="F:nucleoside triphosphate diphosphatase activity"/>
    <property type="evidence" value="ECO:0007669"/>
    <property type="project" value="InterPro"/>
</dbReference>
<dbReference type="PIRSF" id="PIRSF006305">
    <property type="entry name" value="Maf"/>
    <property type="match status" value="1"/>
</dbReference>
<comment type="caution">
    <text evidence="9">Lacks conserved residue(s) required for the propagation of feature annotation.</text>
</comment>
<dbReference type="FunFam" id="3.90.950.10:FF:000005">
    <property type="entry name" value="7-methyl-GTP pyrophosphatase"/>
    <property type="match status" value="1"/>
</dbReference>
<comment type="cofactor">
    <cofactor evidence="9">
        <name>a divalent metal cation</name>
        <dbReference type="ChEBI" id="CHEBI:60240"/>
    </cofactor>
</comment>
<feature type="site" description="Important for substrate specificity" evidence="9">
    <location>
        <position position="154"/>
    </location>
</feature>
<dbReference type="GO" id="GO:0005737">
    <property type="term" value="C:cytoplasm"/>
    <property type="evidence" value="ECO:0007669"/>
    <property type="project" value="UniProtKB-SubCell"/>
</dbReference>
<dbReference type="Pfam" id="PF02545">
    <property type="entry name" value="Maf"/>
    <property type="match status" value="1"/>
</dbReference>
<feature type="active site" description="Proton acceptor" evidence="9">
    <location>
        <position position="69"/>
    </location>
</feature>
<dbReference type="HAMAP" id="MF_00528">
    <property type="entry name" value="Maf"/>
    <property type="match status" value="1"/>
</dbReference>
<evidence type="ECO:0000256" key="2">
    <source>
        <dbReference type="ARBA" id="ARBA00022490"/>
    </source>
</evidence>
<comment type="subcellular location">
    <subcellularLocation>
        <location evidence="1 9">Cytoplasm</location>
    </subcellularLocation>
</comment>
<dbReference type="EMBL" id="JABSOD010000004">
    <property type="protein sequence ID" value="NRQ41870.1"/>
    <property type="molecule type" value="Genomic_DNA"/>
</dbReference>
<comment type="function">
    <text evidence="6 9">Nucleoside triphosphate pyrophosphatase that hydrolyzes 7-methyl-GTP (m(7)GTP). May have a dual role in cell division arrest and in preventing the incorporation of modified nucleotides into cellular nucleic acids.</text>
</comment>
<evidence type="ECO:0000256" key="7">
    <source>
        <dbReference type="ARBA" id="ARBA00060749"/>
    </source>
</evidence>
<dbReference type="PANTHER" id="PTHR43213">
    <property type="entry name" value="BIFUNCTIONAL DTTP/UTP PYROPHOSPHATASE/METHYLTRANSFERASE PROTEIN-RELATED"/>
    <property type="match status" value="1"/>
</dbReference>
<dbReference type="Gene3D" id="3.90.950.10">
    <property type="match status" value="1"/>
</dbReference>
<keyword evidence="3 9" id="KW-0378">Hydrolase</keyword>
<feature type="site" description="Important for substrate specificity" evidence="9">
    <location>
        <position position="12"/>
    </location>
</feature>
<evidence type="ECO:0000256" key="1">
    <source>
        <dbReference type="ARBA" id="ARBA00004496"/>
    </source>
</evidence>
<dbReference type="NCBIfam" id="TIGR00172">
    <property type="entry name" value="maf"/>
    <property type="match status" value="1"/>
</dbReference>
<evidence type="ECO:0000256" key="8">
    <source>
        <dbReference type="ARBA" id="ARBA00068163"/>
    </source>
</evidence>